<dbReference type="Pfam" id="PF02310">
    <property type="entry name" value="B12-binding"/>
    <property type="match status" value="1"/>
</dbReference>
<sequence length="486" mass="55750">MHKIRKLMLATPNCTWLNLRPWQIPPYTLGLLRAVIDDTAYEVEILDANLENLTFEQVRNRVHAFGPDLVGVSTMSLEYAKSGHKMIELVKHVDPQILTVMGGVYGTISPEMAIHDPNLDFVILGEGERRFPKLLNILNEKSPDFSDFDGLAYRSQSQVVINPIKTYIEDLDSLPFPAYDKVNFTMFFKQSNKFSNVLLPRYYPYTITSTSRGCPFNCIYCSTHAIDGKRIRYKSAERVLEEIDWLVREYGIKEIIFLDDNLVLNRERFVNILKGLIARDYDLFWKSVNLATFMLDEEILALMKESKTYQIILPIESGNQHVLSNILKKPLDLTKVPAIIDKAKSLDLEIAADFIIGVPGETWDQIQDTIRFAEAIDVDMVSFHIATPLPKTALYELAKERGNLDMAFDVNNLFGFGRGHITTDQFTPKSLHTLRATEWARINFATQHKRQRFANMAGISLEELETWRQKTLEHAGIFFPEASFQK</sequence>
<comment type="cofactor">
    <cofactor evidence="1">
        <name>[4Fe-4S] cluster</name>
        <dbReference type="ChEBI" id="CHEBI:49883"/>
    </cofactor>
</comment>
<comment type="caution">
    <text evidence="10">The sequence shown here is derived from an EMBL/GenBank/DDBJ whole genome shotgun (WGS) entry which is preliminary data.</text>
</comment>
<dbReference type="GO" id="GO:0031419">
    <property type="term" value="F:cobalamin binding"/>
    <property type="evidence" value="ECO:0007669"/>
    <property type="project" value="InterPro"/>
</dbReference>
<dbReference type="GO" id="GO:0051539">
    <property type="term" value="F:4 iron, 4 sulfur cluster binding"/>
    <property type="evidence" value="ECO:0007669"/>
    <property type="project" value="UniProtKB-KW"/>
</dbReference>
<dbReference type="EMBL" id="WJJP01000522">
    <property type="protein sequence ID" value="MBD3326076.1"/>
    <property type="molecule type" value="Genomic_DNA"/>
</dbReference>
<dbReference type="Gene3D" id="3.80.30.20">
    <property type="entry name" value="tm_1862 like domain"/>
    <property type="match status" value="1"/>
</dbReference>
<organism evidence="10 11">
    <name type="scientific">candidate division KSB3 bacterium</name>
    <dbReference type="NCBI Taxonomy" id="2044937"/>
    <lineage>
        <taxon>Bacteria</taxon>
        <taxon>candidate division KSB3</taxon>
    </lineage>
</organism>
<dbReference type="Proteomes" id="UP000649604">
    <property type="component" value="Unassembled WGS sequence"/>
</dbReference>
<dbReference type="SUPFAM" id="SSF102114">
    <property type="entry name" value="Radical SAM enzymes"/>
    <property type="match status" value="1"/>
</dbReference>
<dbReference type="PROSITE" id="PS51332">
    <property type="entry name" value="B12_BINDING"/>
    <property type="match status" value="1"/>
</dbReference>
<dbReference type="InterPro" id="IPR051198">
    <property type="entry name" value="BchE-like"/>
</dbReference>
<feature type="domain" description="B12-binding" evidence="8">
    <location>
        <begin position="4"/>
        <end position="145"/>
    </location>
</feature>
<dbReference type="SFLD" id="SFLDS00029">
    <property type="entry name" value="Radical_SAM"/>
    <property type="match status" value="1"/>
</dbReference>
<dbReference type="InterPro" id="IPR007197">
    <property type="entry name" value="rSAM"/>
</dbReference>
<dbReference type="CDD" id="cd01335">
    <property type="entry name" value="Radical_SAM"/>
    <property type="match status" value="1"/>
</dbReference>
<evidence type="ECO:0000313" key="11">
    <source>
        <dbReference type="Proteomes" id="UP000649604"/>
    </source>
</evidence>
<protein>
    <submittedName>
        <fullName evidence="10">Radical SAM protein</fullName>
    </submittedName>
</protein>
<dbReference type="PANTHER" id="PTHR43409:SF7">
    <property type="entry name" value="BLL1977 PROTEIN"/>
    <property type="match status" value="1"/>
</dbReference>
<dbReference type="InterPro" id="IPR006638">
    <property type="entry name" value="Elp3/MiaA/NifB-like_rSAM"/>
</dbReference>
<proteinExistence type="predicted"/>
<dbReference type="InterPro" id="IPR006158">
    <property type="entry name" value="Cobalamin-bd"/>
</dbReference>
<gene>
    <name evidence="10" type="ORF">GF339_15935</name>
</gene>
<evidence type="ECO:0000259" key="8">
    <source>
        <dbReference type="PROSITE" id="PS51332"/>
    </source>
</evidence>
<evidence type="ECO:0000256" key="4">
    <source>
        <dbReference type="ARBA" id="ARBA00022691"/>
    </source>
</evidence>
<keyword evidence="3" id="KW-0808">Transferase</keyword>
<keyword evidence="5" id="KW-0479">Metal-binding</keyword>
<dbReference type="PANTHER" id="PTHR43409">
    <property type="entry name" value="ANAEROBIC MAGNESIUM-PROTOPORPHYRIN IX MONOMETHYL ESTER CYCLASE-RELATED"/>
    <property type="match status" value="1"/>
</dbReference>
<evidence type="ECO:0000256" key="3">
    <source>
        <dbReference type="ARBA" id="ARBA00022679"/>
    </source>
</evidence>
<dbReference type="AlphaFoldDB" id="A0A9D5JY24"/>
<evidence type="ECO:0000256" key="5">
    <source>
        <dbReference type="ARBA" id="ARBA00022723"/>
    </source>
</evidence>
<evidence type="ECO:0000313" key="10">
    <source>
        <dbReference type="EMBL" id="MBD3326076.1"/>
    </source>
</evidence>
<dbReference type="SUPFAM" id="SSF52242">
    <property type="entry name" value="Cobalamin (vitamin B12)-binding domain"/>
    <property type="match status" value="1"/>
</dbReference>
<feature type="domain" description="Radical SAM core" evidence="9">
    <location>
        <begin position="200"/>
        <end position="429"/>
    </location>
</feature>
<evidence type="ECO:0000259" key="9">
    <source>
        <dbReference type="PROSITE" id="PS51918"/>
    </source>
</evidence>
<reference evidence="10" key="1">
    <citation type="submission" date="2019-11" db="EMBL/GenBank/DDBJ databases">
        <title>Microbial mats filling the niche in hypersaline microbial mats.</title>
        <authorList>
            <person name="Wong H.L."/>
            <person name="Macleod F.I."/>
            <person name="White R.A. III"/>
            <person name="Burns B.P."/>
        </authorList>
    </citation>
    <scope>NUCLEOTIDE SEQUENCE</scope>
    <source>
        <strain evidence="10">Rbin_158</strain>
    </source>
</reference>
<dbReference type="Gene3D" id="3.40.50.280">
    <property type="entry name" value="Cobalamin-binding domain"/>
    <property type="match status" value="1"/>
</dbReference>
<dbReference type="GO" id="GO:0046872">
    <property type="term" value="F:metal ion binding"/>
    <property type="evidence" value="ECO:0007669"/>
    <property type="project" value="UniProtKB-KW"/>
</dbReference>
<evidence type="ECO:0000256" key="7">
    <source>
        <dbReference type="ARBA" id="ARBA00023014"/>
    </source>
</evidence>
<name>A0A9D5JY24_9BACT</name>
<evidence type="ECO:0000256" key="1">
    <source>
        <dbReference type="ARBA" id="ARBA00001966"/>
    </source>
</evidence>
<dbReference type="GO" id="GO:0003824">
    <property type="term" value="F:catalytic activity"/>
    <property type="evidence" value="ECO:0007669"/>
    <property type="project" value="InterPro"/>
</dbReference>
<keyword evidence="6" id="KW-0408">Iron</keyword>
<keyword evidence="7" id="KW-0411">Iron-sulfur</keyword>
<dbReference type="InterPro" id="IPR034466">
    <property type="entry name" value="Methyltransferase_Class_B"/>
</dbReference>
<dbReference type="InterPro" id="IPR058240">
    <property type="entry name" value="rSAM_sf"/>
</dbReference>
<dbReference type="InterPro" id="IPR023404">
    <property type="entry name" value="rSAM_horseshoe"/>
</dbReference>
<dbReference type="SFLD" id="SFLDG01082">
    <property type="entry name" value="B12-binding_domain_containing"/>
    <property type="match status" value="1"/>
</dbReference>
<evidence type="ECO:0000256" key="6">
    <source>
        <dbReference type="ARBA" id="ARBA00023004"/>
    </source>
</evidence>
<dbReference type="InterPro" id="IPR036724">
    <property type="entry name" value="Cobalamin-bd_sf"/>
</dbReference>
<dbReference type="CDD" id="cd02068">
    <property type="entry name" value="radical_SAM_B12_BD"/>
    <property type="match status" value="1"/>
</dbReference>
<evidence type="ECO:0000256" key="2">
    <source>
        <dbReference type="ARBA" id="ARBA00022603"/>
    </source>
</evidence>
<keyword evidence="4" id="KW-0949">S-adenosyl-L-methionine</keyword>
<accession>A0A9D5JY24</accession>
<keyword evidence="2" id="KW-0489">Methyltransferase</keyword>
<dbReference type="Pfam" id="PF04055">
    <property type="entry name" value="Radical_SAM"/>
    <property type="match status" value="1"/>
</dbReference>
<dbReference type="SFLD" id="SFLDG01123">
    <property type="entry name" value="methyltransferase_(Class_B)"/>
    <property type="match status" value="1"/>
</dbReference>
<dbReference type="PROSITE" id="PS51918">
    <property type="entry name" value="RADICAL_SAM"/>
    <property type="match status" value="1"/>
</dbReference>
<dbReference type="SMART" id="SM00729">
    <property type="entry name" value="Elp3"/>
    <property type="match status" value="1"/>
</dbReference>